<dbReference type="EMBL" id="JAAWVT010000008">
    <property type="protein sequence ID" value="NKG21993.1"/>
    <property type="molecule type" value="Genomic_DNA"/>
</dbReference>
<comment type="caution">
    <text evidence="1">The sequence shown here is derived from an EMBL/GenBank/DDBJ whole genome shotgun (WGS) entry which is preliminary data.</text>
</comment>
<dbReference type="Proteomes" id="UP000746595">
    <property type="component" value="Unassembled WGS sequence"/>
</dbReference>
<keyword evidence="2" id="KW-1185">Reference proteome</keyword>
<proteinExistence type="predicted"/>
<name>A0ABX1G6U2_9MICC</name>
<dbReference type="RefSeq" id="WP_168152802.1">
    <property type="nucleotide sequence ID" value="NZ_JAAWVT010000008.1"/>
</dbReference>
<gene>
    <name evidence="1" type="ORF">HED64_14930</name>
</gene>
<reference evidence="1 2" key="1">
    <citation type="submission" date="2020-04" db="EMBL/GenBank/DDBJ databases">
        <title>Paeniglutamicibacter sp. ANT13_2, a novel actinomycete isolated from sediment in Antarctica.</title>
        <authorList>
            <person name="Sakdapetsiri C."/>
            <person name="Pinyakong O."/>
        </authorList>
    </citation>
    <scope>NUCLEOTIDE SEQUENCE [LARGE SCALE GENOMIC DNA]</scope>
    <source>
        <strain evidence="1 2">ANT13_2</strain>
    </source>
</reference>
<accession>A0ABX1G6U2</accession>
<protein>
    <submittedName>
        <fullName evidence="1">Uncharacterized protein</fullName>
    </submittedName>
</protein>
<sequence length="338" mass="39094">MAVEPNSRHDSDDVKLLLRPGHEITITPQLRLRRAFKNAASLFDEQSQWFLNHHPEIQRYSNSEGTERRLSVIMPAAPEDWVLHIGEVFNHLSSAKDNLFLEIVRKFSEYSDSKIQKQLGGTYWPVCRSAPEWEKTKEMFPFIPAWVLDRIEVFQPFRDRPDELTSPDDNWMSLGASAWARSMNNSDKHSEPVHVTLNHYLNEPLRVIGTLPNPIEVVQRFDDTEPLSEIPMARVSSPPSKGVHLHVDSVGFLFMIRKNLKSQWAPMNQSIWNVIVENQVTLNTVYYGHKTALERAIPWAHDDGVHLSDATYSWTRRGKRRLHQRPNIFSAAIRDGYV</sequence>
<evidence type="ECO:0000313" key="2">
    <source>
        <dbReference type="Proteomes" id="UP000746595"/>
    </source>
</evidence>
<organism evidence="1 2">
    <name type="scientific">Paeniglutamicibacter terrestris</name>
    <dbReference type="NCBI Taxonomy" id="2723403"/>
    <lineage>
        <taxon>Bacteria</taxon>
        <taxon>Bacillati</taxon>
        <taxon>Actinomycetota</taxon>
        <taxon>Actinomycetes</taxon>
        <taxon>Micrococcales</taxon>
        <taxon>Micrococcaceae</taxon>
        <taxon>Paeniglutamicibacter</taxon>
    </lineage>
</organism>
<evidence type="ECO:0000313" key="1">
    <source>
        <dbReference type="EMBL" id="NKG21993.1"/>
    </source>
</evidence>